<name>C9LFX9_9BACT</name>
<evidence type="ECO:0000313" key="2">
    <source>
        <dbReference type="Proteomes" id="UP000003460"/>
    </source>
</evidence>
<comment type="caution">
    <text evidence="1">The sequence shown here is derived from an EMBL/GenBank/DDBJ whole genome shotgun (WGS) entry which is preliminary data.</text>
</comment>
<dbReference type="HOGENOM" id="CLU_208282_1_0_10"/>
<sequence length="44" mass="5150">MKEKNLIKSLEYRIKRYQSVGNGPMCQNLRYELGKLLSANDMTD</sequence>
<dbReference type="AlphaFoldDB" id="C9LFX9"/>
<accession>C9LFX9</accession>
<gene>
    <name evidence="1" type="ORF">GCWU000325_01117</name>
</gene>
<dbReference type="Proteomes" id="UP000003460">
    <property type="component" value="Unassembled WGS sequence"/>
</dbReference>
<protein>
    <submittedName>
        <fullName evidence="1">Uncharacterized protein</fullName>
    </submittedName>
</protein>
<reference evidence="1" key="1">
    <citation type="submission" date="2009-09" db="EMBL/GenBank/DDBJ databases">
        <authorList>
            <person name="Weinstock G."/>
            <person name="Sodergren E."/>
            <person name="Clifton S."/>
            <person name="Fulton L."/>
            <person name="Fulton B."/>
            <person name="Courtney L."/>
            <person name="Fronick C."/>
            <person name="Harrison M."/>
            <person name="Strong C."/>
            <person name="Farmer C."/>
            <person name="Delahaunty K."/>
            <person name="Markovic C."/>
            <person name="Hall O."/>
            <person name="Minx P."/>
            <person name="Tomlinson C."/>
            <person name="Mitreva M."/>
            <person name="Nelson J."/>
            <person name="Hou S."/>
            <person name="Wollam A."/>
            <person name="Pepin K.H."/>
            <person name="Johnson M."/>
            <person name="Bhonagiri V."/>
            <person name="Nash W.E."/>
            <person name="Warren W."/>
            <person name="Chinwalla A."/>
            <person name="Mardis E.R."/>
            <person name="Wilson R.K."/>
        </authorList>
    </citation>
    <scope>NUCLEOTIDE SEQUENCE [LARGE SCALE GENOMIC DNA]</scope>
    <source>
        <strain evidence="1">ATCC 51259</strain>
    </source>
</reference>
<proteinExistence type="predicted"/>
<organism evidence="1 2">
    <name type="scientific">Alloprevotella tannerae ATCC 51259</name>
    <dbReference type="NCBI Taxonomy" id="626522"/>
    <lineage>
        <taxon>Bacteria</taxon>
        <taxon>Pseudomonadati</taxon>
        <taxon>Bacteroidota</taxon>
        <taxon>Bacteroidia</taxon>
        <taxon>Bacteroidales</taxon>
        <taxon>Prevotellaceae</taxon>
        <taxon>Alloprevotella</taxon>
    </lineage>
</organism>
<dbReference type="EMBL" id="ACIJ02000018">
    <property type="protein sequence ID" value="EEX71587.1"/>
    <property type="molecule type" value="Genomic_DNA"/>
</dbReference>
<evidence type="ECO:0000313" key="1">
    <source>
        <dbReference type="EMBL" id="EEX71587.1"/>
    </source>
</evidence>
<keyword evidence="2" id="KW-1185">Reference proteome</keyword>